<evidence type="ECO:0000313" key="2">
    <source>
        <dbReference type="EMBL" id="NGQ91774.1"/>
    </source>
</evidence>
<accession>A0A6M1U2K1</accession>
<dbReference type="AlphaFoldDB" id="A0A6M1U2K1"/>
<dbReference type="PROSITE" id="PS51468">
    <property type="entry name" value="VIT"/>
    <property type="match status" value="1"/>
</dbReference>
<protein>
    <recommendedName>
        <fullName evidence="1">VIT domain-containing protein</fullName>
    </recommendedName>
</protein>
<dbReference type="SMART" id="SM00327">
    <property type="entry name" value="VWA"/>
    <property type="match status" value="1"/>
</dbReference>
<dbReference type="PANTHER" id="PTHR45737">
    <property type="entry name" value="VON WILLEBRAND FACTOR A DOMAIN-CONTAINING PROTEIN 5A"/>
    <property type="match status" value="1"/>
</dbReference>
<gene>
    <name evidence="2" type="ORF">G5V65_12785</name>
</gene>
<dbReference type="InterPro" id="IPR013694">
    <property type="entry name" value="VIT"/>
</dbReference>
<dbReference type="CDD" id="cd00198">
    <property type="entry name" value="vWFA"/>
    <property type="match status" value="1"/>
</dbReference>
<dbReference type="SUPFAM" id="SSF53300">
    <property type="entry name" value="vWA-like"/>
    <property type="match status" value="1"/>
</dbReference>
<reference evidence="2 3" key="1">
    <citation type="submission" date="2020-02" db="EMBL/GenBank/DDBJ databases">
        <title>Rhodobacter translucens sp. nov., a novel bacterium isolated from activated sludge.</title>
        <authorList>
            <person name="Liu J."/>
        </authorList>
    </citation>
    <scope>NUCLEOTIDE SEQUENCE [LARGE SCALE GENOMIC DNA]</scope>
    <source>
        <strain evidence="2 3">HX-7-19</strain>
    </source>
</reference>
<feature type="domain" description="VIT" evidence="1">
    <location>
        <begin position="14"/>
        <end position="142"/>
    </location>
</feature>
<evidence type="ECO:0000313" key="3">
    <source>
        <dbReference type="Proteomes" id="UP000474758"/>
    </source>
</evidence>
<keyword evidence="3" id="KW-1185">Reference proteome</keyword>
<comment type="caution">
    <text evidence="2">The sequence shown here is derived from an EMBL/GenBank/DDBJ whole genome shotgun (WGS) entry which is preliminary data.</text>
</comment>
<dbReference type="PANTHER" id="PTHR45737:SF6">
    <property type="entry name" value="VON WILLEBRAND FACTOR A DOMAIN-CONTAINING PROTEIN 5A"/>
    <property type="match status" value="1"/>
</dbReference>
<sequence length="681" mass="71270">MGVTAFGHALETIHDGLTVFAGGRPAPVPLVATDIAVGIVAGLATVRTSRRFVNAEGRPIEAILTMPVGFDAVVTGMRAVVDGRVLVAAAKPKAEARDSYEAALDEGKLAVLHEEVLRGVHALSVGNLGAGKEVTVEIETVVPLSAGASGPFLRIPVTVGQLYGASPLAPVDDLATSAHVRHEADLSVTVDAGQVLLGGRLVTGSQRITLDAAIEIVVQGGRFGAHQGVAADGRQVRVDLRQVAAGSGALDLAVLVDHSGSTGSKAEGPRGLTVWEAIRDGLRLELGRLRGSDRIALWEFDDDCRQLGAAIGPEAARLVSKLRKPAGGTELDRAVDAAVREGAQDILVLTDGQTWAATVDALAASKARISAILVGPGSLDANIGQLCAMTGGQLFYAPGDDVAASLALAFSALRQRGQAADGQVVAGAPERVVALRGGVEITAEWSEAMELRRADAVGRFAAALTLPLLGAEAAEDFARAHGLCTHRSSLVLVDEAGEVVEGMAQQRKVPLMASRYAAGVTQSVDTAMPSMSFAKRSFAAPPPISRMRIMTDRDALPSFRADVSFFMKPTIPPEDLRQMFAGLRWDALCEEFLAGNVSSLDEAQQDAVSRIAASDPIAHFAAVAGLPPATVVLALIADLIDDRLARRFVKQAFRGLPVADWAHLRLWDQSPSRGLFARWGA</sequence>
<name>A0A6M1U2K1_9RHOB</name>
<dbReference type="Proteomes" id="UP000474758">
    <property type="component" value="Unassembled WGS sequence"/>
</dbReference>
<dbReference type="Pfam" id="PF08487">
    <property type="entry name" value="VIT"/>
    <property type="match status" value="1"/>
</dbReference>
<dbReference type="SMART" id="SM00609">
    <property type="entry name" value="VIT"/>
    <property type="match status" value="1"/>
</dbReference>
<dbReference type="EMBL" id="JAALFE010000012">
    <property type="protein sequence ID" value="NGQ91774.1"/>
    <property type="molecule type" value="Genomic_DNA"/>
</dbReference>
<evidence type="ECO:0000259" key="1">
    <source>
        <dbReference type="PROSITE" id="PS51468"/>
    </source>
</evidence>
<dbReference type="InterPro" id="IPR036465">
    <property type="entry name" value="vWFA_dom_sf"/>
</dbReference>
<dbReference type="InterPro" id="IPR002035">
    <property type="entry name" value="VWF_A"/>
</dbReference>
<dbReference type="RefSeq" id="WP_165050705.1">
    <property type="nucleotide sequence ID" value="NZ_JAALFE010000012.1"/>
</dbReference>
<proteinExistence type="predicted"/>
<dbReference type="Gene3D" id="3.40.50.410">
    <property type="entry name" value="von Willebrand factor, type A domain"/>
    <property type="match status" value="1"/>
</dbReference>
<organism evidence="2 3">
    <name type="scientific">Paragemmobacter kunshanensis</name>
    <dbReference type="NCBI Taxonomy" id="2583234"/>
    <lineage>
        <taxon>Bacteria</taxon>
        <taxon>Pseudomonadati</taxon>
        <taxon>Pseudomonadota</taxon>
        <taxon>Alphaproteobacteria</taxon>
        <taxon>Rhodobacterales</taxon>
        <taxon>Paracoccaceae</taxon>
        <taxon>Paragemmobacter</taxon>
    </lineage>
</organism>